<feature type="region of interest" description="Disordered" evidence="2">
    <location>
        <begin position="362"/>
        <end position="418"/>
    </location>
</feature>
<comment type="caution">
    <text evidence="3">The sequence shown here is derived from an EMBL/GenBank/DDBJ whole genome shotgun (WGS) entry which is preliminary data.</text>
</comment>
<feature type="compositionally biased region" description="Basic and acidic residues" evidence="2">
    <location>
        <begin position="363"/>
        <end position="379"/>
    </location>
</feature>
<evidence type="ECO:0000256" key="1">
    <source>
        <dbReference type="SAM" id="Coils"/>
    </source>
</evidence>
<accession>A0ABS5RBD6</accession>
<dbReference type="Proteomes" id="UP001166585">
    <property type="component" value="Unassembled WGS sequence"/>
</dbReference>
<feature type="coiled-coil region" evidence="1">
    <location>
        <begin position="208"/>
        <end position="308"/>
    </location>
</feature>
<evidence type="ECO:0000256" key="2">
    <source>
        <dbReference type="SAM" id="MobiDB-lite"/>
    </source>
</evidence>
<organism evidence="3 4">
    <name type="scientific">Ancylobacter radicis</name>
    <dbReference type="NCBI Taxonomy" id="2836179"/>
    <lineage>
        <taxon>Bacteria</taxon>
        <taxon>Pseudomonadati</taxon>
        <taxon>Pseudomonadota</taxon>
        <taxon>Alphaproteobacteria</taxon>
        <taxon>Hyphomicrobiales</taxon>
        <taxon>Xanthobacteraceae</taxon>
        <taxon>Ancylobacter</taxon>
    </lineage>
</organism>
<proteinExistence type="predicted"/>
<evidence type="ECO:0000313" key="3">
    <source>
        <dbReference type="EMBL" id="MBS9478983.1"/>
    </source>
</evidence>
<dbReference type="InterPro" id="IPR001668">
    <property type="entry name" value="Mob_Pre"/>
</dbReference>
<dbReference type="Pfam" id="PF01076">
    <property type="entry name" value="Mob_Pre"/>
    <property type="match status" value="1"/>
</dbReference>
<dbReference type="Gene3D" id="3.30.930.30">
    <property type="match status" value="1"/>
</dbReference>
<dbReference type="RefSeq" id="WP_213756961.1">
    <property type="nucleotide sequence ID" value="NZ_JAHCQH010000022.1"/>
</dbReference>
<sequence>MSHLRPAALANPRAISTRIRSKHRVATNNQRNHDLRLGRQPGYVDSDHTVRNRVLLANLTGGELRLICDQRREASGQVRQRRVSDSAAVSVAGIITFGKQAQAWVEALAAERQDRLFRDVDDAIAERLGTTLHGLVVHLDESAIHAHYQLAAITRAGGPVSKVATKAVLNQLQDIAAAVAQRHEPRIERGYRKADRLAAGAKPAEVVNRSVRQLHQDLAVELEALNQRIEASRDRLAKNERLAREATLKAERLADNAAKSDAARKNAEIYHRRAEAARADLEAAEVALADTQAKVAAARAALAETEAKQAALAHVPVPDPPVVEPPPRVFLPMASTTPEAWAAEQSAVIAGQWEAVQAGTAARQRDLERREREVEERIRVALKRNGAAGSESAGARRKRRPRRPAPPSLPPAGARSSS</sequence>
<gene>
    <name evidence="3" type="ORF">KIP89_17885</name>
</gene>
<name>A0ABS5RBD6_9HYPH</name>
<protein>
    <submittedName>
        <fullName evidence="3">Plasmid recombination protein</fullName>
    </submittedName>
</protein>
<dbReference type="EMBL" id="JAHCQH010000022">
    <property type="protein sequence ID" value="MBS9478983.1"/>
    <property type="molecule type" value="Genomic_DNA"/>
</dbReference>
<keyword evidence="4" id="KW-1185">Reference proteome</keyword>
<keyword evidence="1" id="KW-0175">Coiled coil</keyword>
<evidence type="ECO:0000313" key="4">
    <source>
        <dbReference type="Proteomes" id="UP001166585"/>
    </source>
</evidence>
<reference evidence="3" key="1">
    <citation type="submission" date="2021-05" db="EMBL/GenBank/DDBJ databases">
        <authorList>
            <person name="Sun Q."/>
            <person name="Inoue M."/>
        </authorList>
    </citation>
    <scope>NUCLEOTIDE SEQUENCE</scope>
    <source>
        <strain evidence="3">VKM B-3255</strain>
    </source>
</reference>